<feature type="region of interest" description="Disordered" evidence="1">
    <location>
        <begin position="483"/>
        <end position="502"/>
    </location>
</feature>
<protein>
    <submittedName>
        <fullName evidence="3">PRC-barrel domain-containing protein</fullName>
    </submittedName>
</protein>
<proteinExistence type="predicted"/>
<dbReference type="EMBL" id="JADEXQ010000063">
    <property type="protein sequence ID" value="MBE9031438.1"/>
    <property type="molecule type" value="Genomic_DNA"/>
</dbReference>
<dbReference type="Gene3D" id="2.30.30.240">
    <property type="entry name" value="PRC-barrel domain"/>
    <property type="match status" value="2"/>
</dbReference>
<dbReference type="AlphaFoldDB" id="A0A928VMP6"/>
<dbReference type="RefSeq" id="WP_264326265.1">
    <property type="nucleotide sequence ID" value="NZ_JADEXQ010000063.1"/>
</dbReference>
<evidence type="ECO:0000259" key="2">
    <source>
        <dbReference type="Pfam" id="PF05239"/>
    </source>
</evidence>
<dbReference type="InterPro" id="IPR027275">
    <property type="entry name" value="PRC-brl_dom"/>
</dbReference>
<comment type="caution">
    <text evidence="3">The sequence shown here is derived from an EMBL/GenBank/DDBJ whole genome shotgun (WGS) entry which is preliminary data.</text>
</comment>
<dbReference type="InterPro" id="IPR011033">
    <property type="entry name" value="PRC_barrel-like_sf"/>
</dbReference>
<dbReference type="SUPFAM" id="SSF50346">
    <property type="entry name" value="PRC-barrel domain"/>
    <property type="match status" value="1"/>
</dbReference>
<feature type="domain" description="PRC-barrel" evidence="2">
    <location>
        <begin position="3"/>
        <end position="70"/>
    </location>
</feature>
<accession>A0A928VMP6</accession>
<evidence type="ECO:0000313" key="4">
    <source>
        <dbReference type="Proteomes" id="UP000625316"/>
    </source>
</evidence>
<reference evidence="3" key="1">
    <citation type="submission" date="2020-10" db="EMBL/GenBank/DDBJ databases">
        <authorList>
            <person name="Castelo-Branco R."/>
            <person name="Eusebio N."/>
            <person name="Adriana R."/>
            <person name="Vieira A."/>
            <person name="Brugerolle De Fraissinette N."/>
            <person name="Rezende De Castro R."/>
            <person name="Schneider M.P."/>
            <person name="Vasconcelos V."/>
            <person name="Leao P.N."/>
        </authorList>
    </citation>
    <scope>NUCLEOTIDE SEQUENCE</scope>
    <source>
        <strain evidence="3">LEGE 11480</strain>
    </source>
</reference>
<evidence type="ECO:0000256" key="1">
    <source>
        <dbReference type="SAM" id="MobiDB-lite"/>
    </source>
</evidence>
<evidence type="ECO:0000313" key="3">
    <source>
        <dbReference type="EMBL" id="MBE9031438.1"/>
    </source>
</evidence>
<feature type="compositionally biased region" description="Polar residues" evidence="1">
    <location>
        <begin position="488"/>
        <end position="502"/>
    </location>
</feature>
<name>A0A928VMP6_9CYAN</name>
<dbReference type="Proteomes" id="UP000625316">
    <property type="component" value="Unassembled WGS sequence"/>
</dbReference>
<gene>
    <name evidence="3" type="ORF">IQ266_17020</name>
</gene>
<keyword evidence="4" id="KW-1185">Reference proteome</keyword>
<dbReference type="Pfam" id="PF05239">
    <property type="entry name" value="PRC"/>
    <property type="match status" value="2"/>
</dbReference>
<organism evidence="3 4">
    <name type="scientific">Romeriopsis navalis LEGE 11480</name>
    <dbReference type="NCBI Taxonomy" id="2777977"/>
    <lineage>
        <taxon>Bacteria</taxon>
        <taxon>Bacillati</taxon>
        <taxon>Cyanobacteriota</taxon>
        <taxon>Cyanophyceae</taxon>
        <taxon>Leptolyngbyales</taxon>
        <taxon>Leptolyngbyaceae</taxon>
        <taxon>Romeriopsis</taxon>
        <taxon>Romeriopsis navalis</taxon>
    </lineage>
</organism>
<sequence>MRKGTDLIGQSIIAYDSGAKLATVKDLIFSQDQSALVALLTDEPSWFSSGKVVLIAHIQAIGPDGILIKSADSIMPISKVPSVQALLGRENILRGTEIMTVNGRNLGKMIDLYFDASTGSVEGYEVSGGLFTDAYTGRSFVPSDDTFRIGQDFAFVPHSVVELMEEQVGGIKAAVTATGEKAKNIAQKASHKAQEVGQTVNEKAGAMQSQAMTTITDAVVTPKEQKQFALGRTIQSDVKHPNGSIFLQKNQTVIESDLEQAQSLGILDEVYRATDGEIVAAAKRRANQKAEQLSSAVSATIDKTTQKTQAAMATYAIEETIGHRIQSMVRGDDGEIIAATGQIVTQRTIDKAREYGQEKALISATGLSTQEAAKRQSTLIAEDKAAQIQEVGEQVQHHASSALEWAKQTADELFDKSSSEIEKHRIRSALGRPVNRVIFDTQDNIVLNVGELVTHNAVKSARQAGVLDILLNSIHQEVPDINSYEMPHSQNGHKSLVNTNSR</sequence>
<feature type="domain" description="PRC-barrel" evidence="2">
    <location>
        <begin position="93"/>
        <end position="156"/>
    </location>
</feature>